<organism evidence="3 4">
    <name type="scientific">Digitaria exilis</name>
    <dbReference type="NCBI Taxonomy" id="1010633"/>
    <lineage>
        <taxon>Eukaryota</taxon>
        <taxon>Viridiplantae</taxon>
        <taxon>Streptophyta</taxon>
        <taxon>Embryophyta</taxon>
        <taxon>Tracheophyta</taxon>
        <taxon>Spermatophyta</taxon>
        <taxon>Magnoliopsida</taxon>
        <taxon>Liliopsida</taxon>
        <taxon>Poales</taxon>
        <taxon>Poaceae</taxon>
        <taxon>PACMAD clade</taxon>
        <taxon>Panicoideae</taxon>
        <taxon>Panicodae</taxon>
        <taxon>Paniceae</taxon>
        <taxon>Anthephorinae</taxon>
        <taxon>Digitaria</taxon>
    </lineage>
</organism>
<evidence type="ECO:0000256" key="1">
    <source>
        <dbReference type="SAM" id="SignalP"/>
    </source>
</evidence>
<dbReference type="InterPro" id="IPR046533">
    <property type="entry name" value="DUF6598"/>
</dbReference>
<keyword evidence="4" id="KW-1185">Reference proteome</keyword>
<feature type="signal peptide" evidence="1">
    <location>
        <begin position="1"/>
        <end position="15"/>
    </location>
</feature>
<accession>A0A835FAT9</accession>
<evidence type="ECO:0000313" key="3">
    <source>
        <dbReference type="EMBL" id="KAF8733558.1"/>
    </source>
</evidence>
<keyword evidence="1" id="KW-0732">Signal</keyword>
<evidence type="ECO:0000313" key="4">
    <source>
        <dbReference type="Proteomes" id="UP000636709"/>
    </source>
</evidence>
<dbReference type="EMBL" id="JACEFO010001600">
    <property type="protein sequence ID" value="KAF8733558.1"/>
    <property type="molecule type" value="Genomic_DNA"/>
</dbReference>
<gene>
    <name evidence="3" type="ORF">HU200_014863</name>
</gene>
<dbReference type="PANTHER" id="PTHR33065">
    <property type="entry name" value="OS07G0486400 PROTEIN"/>
    <property type="match status" value="1"/>
</dbReference>
<dbReference type="PANTHER" id="PTHR33065:SF186">
    <property type="entry name" value="OS08G0134900 PROTEIN"/>
    <property type="match status" value="1"/>
</dbReference>
<dbReference type="OrthoDB" id="686435at2759"/>
<name>A0A835FAT9_9POAL</name>
<comment type="caution">
    <text evidence="3">The sequence shown here is derived from an EMBL/GenBank/DDBJ whole genome shotgun (WGS) entry which is preliminary data.</text>
</comment>
<protein>
    <recommendedName>
        <fullName evidence="2">DUF6598 domain-containing protein</fullName>
    </recommendedName>
</protein>
<dbReference type="AlphaFoldDB" id="A0A835FAT9"/>
<evidence type="ECO:0000259" key="2">
    <source>
        <dbReference type="Pfam" id="PF20241"/>
    </source>
</evidence>
<feature type="chain" id="PRO_5032364209" description="DUF6598 domain-containing protein" evidence="1">
    <location>
        <begin position="16"/>
        <end position="164"/>
    </location>
</feature>
<proteinExistence type="predicted"/>
<feature type="domain" description="DUF6598" evidence="2">
    <location>
        <begin position="3"/>
        <end position="89"/>
    </location>
</feature>
<dbReference type="Proteomes" id="UP000636709">
    <property type="component" value="Unassembled WGS sequence"/>
</dbReference>
<reference evidence="3" key="1">
    <citation type="submission" date="2020-07" db="EMBL/GenBank/DDBJ databases">
        <title>Genome sequence and genetic diversity analysis of an under-domesticated orphan crop, white fonio (Digitaria exilis).</title>
        <authorList>
            <person name="Bennetzen J.L."/>
            <person name="Chen S."/>
            <person name="Ma X."/>
            <person name="Wang X."/>
            <person name="Yssel A.E.J."/>
            <person name="Chaluvadi S.R."/>
            <person name="Johnson M."/>
            <person name="Gangashetty P."/>
            <person name="Hamidou F."/>
            <person name="Sanogo M.D."/>
            <person name="Zwaenepoel A."/>
            <person name="Wallace J."/>
            <person name="Van De Peer Y."/>
            <person name="Van Deynze A."/>
        </authorList>
    </citation>
    <scope>NUCLEOTIDE SEQUENCE</scope>
    <source>
        <tissue evidence="3">Leaves</tissue>
    </source>
</reference>
<dbReference type="Pfam" id="PF20241">
    <property type="entry name" value="DUF6598"/>
    <property type="match status" value="1"/>
</dbReference>
<sequence>MTVLLPSCLSTVALVYSPVQFGVEASLEIKVLNGASSFDGKVTVCTTESKDSMILYDSEVKGTQKNLGTGGSVALTRRIVAVPMDEAGLVLHVSYGCEGYECIEIRGTLEGRGNVGLLVEISDGFVLISIMQIKVQHTGYIVEYWLVWKLSTKEKDLHDRLFLF</sequence>